<name>A0A5C8ZI59_9ACTN</name>
<gene>
    <name evidence="1" type="ORF">FMM08_07270</name>
</gene>
<dbReference type="AlphaFoldDB" id="A0A5C8ZI59"/>
<reference evidence="1 2" key="1">
    <citation type="submission" date="2019-07" db="EMBL/GenBank/DDBJ databases">
        <title>Quadrisphaera sp. strain DD2A genome sequencing and assembly.</title>
        <authorList>
            <person name="Kim I."/>
        </authorList>
    </citation>
    <scope>NUCLEOTIDE SEQUENCE [LARGE SCALE GENOMIC DNA]</scope>
    <source>
        <strain evidence="1 2">DD2A</strain>
    </source>
</reference>
<comment type="caution">
    <text evidence="1">The sequence shown here is derived from an EMBL/GenBank/DDBJ whole genome shotgun (WGS) entry which is preliminary data.</text>
</comment>
<dbReference type="Proteomes" id="UP000321234">
    <property type="component" value="Unassembled WGS sequence"/>
</dbReference>
<evidence type="ECO:0000313" key="2">
    <source>
        <dbReference type="Proteomes" id="UP000321234"/>
    </source>
</evidence>
<protein>
    <submittedName>
        <fullName evidence="1">DUF3105 domain-containing protein</fullName>
    </submittedName>
</protein>
<evidence type="ECO:0000313" key="1">
    <source>
        <dbReference type="EMBL" id="TXR56851.1"/>
    </source>
</evidence>
<dbReference type="EMBL" id="VKAC01000004">
    <property type="protein sequence ID" value="TXR56851.1"/>
    <property type="molecule type" value="Genomic_DNA"/>
</dbReference>
<keyword evidence="2" id="KW-1185">Reference proteome</keyword>
<organism evidence="1 2">
    <name type="scientific">Quadrisphaera setariae</name>
    <dbReference type="NCBI Taxonomy" id="2593304"/>
    <lineage>
        <taxon>Bacteria</taxon>
        <taxon>Bacillati</taxon>
        <taxon>Actinomycetota</taxon>
        <taxon>Actinomycetes</taxon>
        <taxon>Kineosporiales</taxon>
        <taxon>Kineosporiaceae</taxon>
        <taxon>Quadrisphaera</taxon>
    </lineage>
</organism>
<proteinExistence type="predicted"/>
<sequence length="187" mass="19361">MSLTAGAVAVVVGAVATVIVVDQRKDAAVAAEAAKPIEGVQEFGGTYGKDLGREHVTTPVTYDPLPPVGGNHDAVWQNCGVYTDQAQVADRNAVHSLEHGAVWVTYDPSLPADQVATLREAVSVSDYTLLSPYAGVPSPVVASAWGEQLQLSSADDPRLALFLRKYVQGPQTPEPGAPCSGGVGTPA</sequence>
<dbReference type="InterPro" id="IPR021454">
    <property type="entry name" value="DUF3105"/>
</dbReference>
<dbReference type="OrthoDB" id="164831at2"/>
<dbReference type="Pfam" id="PF11303">
    <property type="entry name" value="DUF3105"/>
    <property type="match status" value="1"/>
</dbReference>
<accession>A0A5C8ZI59</accession>